<keyword evidence="9" id="KW-1185">Reference proteome</keyword>
<dbReference type="Proteomes" id="UP000886520">
    <property type="component" value="Chromosome 4"/>
</dbReference>
<dbReference type="InterPro" id="IPR011989">
    <property type="entry name" value="ARM-like"/>
</dbReference>
<dbReference type="GO" id="GO:0030515">
    <property type="term" value="F:snoRNA binding"/>
    <property type="evidence" value="ECO:0007669"/>
    <property type="project" value="TreeGrafter"/>
</dbReference>
<keyword evidence="6" id="KW-0687">Ribonucleoprotein</keyword>
<evidence type="ECO:0000256" key="1">
    <source>
        <dbReference type="ARBA" id="ARBA00004604"/>
    </source>
</evidence>
<evidence type="ECO:0000256" key="6">
    <source>
        <dbReference type="ARBA" id="ARBA00023274"/>
    </source>
</evidence>
<keyword evidence="5" id="KW-0539">Nucleus</keyword>
<dbReference type="InterPro" id="IPR056384">
    <property type="entry name" value="ARM_At3g06530"/>
</dbReference>
<organism evidence="8 9">
    <name type="scientific">Adiantum capillus-veneris</name>
    <name type="common">Maidenhair fern</name>
    <dbReference type="NCBI Taxonomy" id="13818"/>
    <lineage>
        <taxon>Eukaryota</taxon>
        <taxon>Viridiplantae</taxon>
        <taxon>Streptophyta</taxon>
        <taxon>Embryophyta</taxon>
        <taxon>Tracheophyta</taxon>
        <taxon>Polypodiopsida</taxon>
        <taxon>Polypodiidae</taxon>
        <taxon>Polypodiales</taxon>
        <taxon>Pteridineae</taxon>
        <taxon>Pteridaceae</taxon>
        <taxon>Vittarioideae</taxon>
        <taxon>Adiantum</taxon>
    </lineage>
</organism>
<dbReference type="PANTHER" id="PTHR13457">
    <property type="entry name" value="BAP28"/>
    <property type="match status" value="1"/>
</dbReference>
<evidence type="ECO:0000313" key="9">
    <source>
        <dbReference type="Proteomes" id="UP000886520"/>
    </source>
</evidence>
<comment type="similarity">
    <text evidence="2">Belongs to the HEATR1/UTP10 family.</text>
</comment>
<dbReference type="InterPro" id="IPR016024">
    <property type="entry name" value="ARM-type_fold"/>
</dbReference>
<proteinExistence type="inferred from homology"/>
<protein>
    <recommendedName>
        <fullName evidence="7">BP28 C-terminal domain-containing protein</fullName>
    </recommendedName>
</protein>
<dbReference type="EMBL" id="JABFUD020000004">
    <property type="protein sequence ID" value="KAI5081132.1"/>
    <property type="molecule type" value="Genomic_DNA"/>
</dbReference>
<sequence>MATALAAQLQALATTSREEDNQSFYKQKTRPSILFDTREAADIDTATIFSLALSGFEELATANPLFRNFKKTLFGVESCHTDRELEGHDFNANLNTSIHNFMYLVSDFVLLRPAHQTLEYLIRRYKIHIYNVDDLIKFTLPYHETSLFVRIMQLSNIGKTRWRFLEGVRKSGAAPPRKVLVQQCLHDAAVLDGICESAQMLKIGSQTLRARTPYSFSVAIIIEVLDAAQTVDSTLVNKILTFIVQSFDKGSFEESEVGGLMIIGTLVNRVKLSDEAVELLLNLIGNAIGNEVDMQEDGLLFEMAVMVTIQIVQTQSVNDIPVKTLRAIARARELSTILSKICASFNAEFALTRLAEGLIKHCLSNRHYKQVFEELVRAAPSRAVAESMTISLLRLITECLKSQDLANGTVKANDLVKLLVTIKEAFSEGVESAINKFLESYGGNKDEILKLLNTSFTDSVNVILPESNQTIYRSLQHSQANIRILALQQAAAFTKSNPKMKIICSEALLLGLSDMDLSVVNSVLSVECLEILLNAEDMFIALASVIERCVLLLQNGPASSRAAAVSVGKHCLKFMSSVFVEAHPNYTQRVGLVLLNNMLLSPKCWKLNLAALKTAKNFDWMLFKTLPALKDEIFQPSEKNGKDSRKLWLFELHTRVIEALAVSLSENMECLAMDITVCSSNLERAKPLIVLVLLQSLTRVPEGLNWEAVNKYLGFLRQEWTAVETSEDFPMSQIDDKNVVGEKIFTFEFFKLLFREQKLALMSLLVACFYKALKCIPVADRSSRTMEYNETVHRVLQDMFEIFSSPRSRTVFEQHSRLLLKKLPLPTVIFLSSFFNAEGGTVPVTAQLNSLTILLSHWDESSNLPKADIQSAVPHLVVALANPLKAVRRAAFDCLQKLLQMWRETSNLPNGSQMQKKILDSEYFNSFLESLMGYRDCFVSNGDFICTFFTCALGFSNVQKQSEADTELRTRFTKSAQLSIYQFLLNNALAMPLHEQATLLLALKGATSAKEQALDTKKVLESLLRKWKKWKLDTASEERFSKYEVQIFRHLLQVHLDYEGMFSVPKGKINCSSVWFQTMMEILNTENFLDIDAIETLCIAISSLEERIFENLDGKSQDAIFKRLIELSWSKPEKLQLASRRTMQKLKVNWAVMHGYINGILDEMILYLNKKIIMEESMIRTTKSLTAVLEFLLAQFDMDSRHNLIPCLFECLRTSIKLSANVDKMKVQSATLKIPLQYEGIHVSYIQQLVLEVLENILNSAAAGAEKEGVKNLFEVDFLVDFIHKTTDITTLNQSLNLLATLARDFPNLMLEHVISVFAVLGETTMIQDNSYSYVVTERLLAAVIPNWLEKTKNPRLLLQIFVKALPDIPNHRRISLFKTTLRLMQESTSLHVLLLLLLGSDLTPWKNDKNLHKRGKNTITESIHQLDHTNWLEDFSSNICEEYELAILMPALRLLLKEWQKEFAEHSWKLGDKIIMFVSKQLQKAHISAQGESREKDGSLKFTLISMLEETLSLLQKLSIAQKKEKSSSQITKNSLQNSASLLLGAIINLLSPVSFAEAIVHLLKSEDENLRIRALRLIAAKMHTTGLKDGDRNVDAYQEDISSESLSAYENLVKAIGVLLDDSHGHTLDRLLPIISALHSCSKRLAKRIPSAFVSILQKLLSLLHELSPLPACLECISSIVVETGLNVLPMLNGLIEGIMSTARQLQTAHAMIEPSSIEHLKEIDFCMAILSILESVAGSLGSFLNPYLNEILELLLLEPFFFSNANKSLMERAQSVRHLLTKTIPVRLLLEPLISVYDRSLEKGEASVLACIDMLSLVVTSFEKASVLAHYKTVFELCLRSLDLRRRHPDSLTSITAVETAVISLLSALVLKLSESTFKPLFVRVLEWAESVVPDEGNDSKGVLRFIVFYRVVNQLADKLRSVFVPYFQYFLKTCVGQLLEGQDREIDKPKKKMKMSGQLLKKKPRTSCLTSSEWHLRYLIVCSLQKCFLHDTIGFLDTEKFQLLLRPLVQQISIERPLVDEAESDSLEWHPTTQDMDSALVACLGQMAITAGTDLLWKPLNHEVLLCTRSEAVHVRTVSLDIVRFIVDNLKEDYLALLPETIPFLAELLEDHEQTVVSKSQEIIRSLEELSGESLSQYL</sequence>
<evidence type="ECO:0000259" key="7">
    <source>
        <dbReference type="SMART" id="SM01036"/>
    </source>
</evidence>
<keyword evidence="3" id="KW-0690">Ribosome biogenesis</keyword>
<dbReference type="SUPFAM" id="SSF48371">
    <property type="entry name" value="ARM repeat"/>
    <property type="match status" value="2"/>
</dbReference>
<dbReference type="InterPro" id="IPR040191">
    <property type="entry name" value="UTP10"/>
</dbReference>
<dbReference type="SMART" id="SM01036">
    <property type="entry name" value="BP28CT"/>
    <property type="match status" value="1"/>
</dbReference>
<dbReference type="GO" id="GO:0000462">
    <property type="term" value="P:maturation of SSU-rRNA from tricistronic rRNA transcript (SSU-rRNA, 5.8S rRNA, LSU-rRNA)"/>
    <property type="evidence" value="ECO:0007669"/>
    <property type="project" value="TreeGrafter"/>
</dbReference>
<keyword evidence="4" id="KW-0698">rRNA processing</keyword>
<dbReference type="InterPro" id="IPR012954">
    <property type="entry name" value="BP28_C_dom"/>
</dbReference>
<dbReference type="GO" id="GO:0032040">
    <property type="term" value="C:small-subunit processome"/>
    <property type="evidence" value="ECO:0007669"/>
    <property type="project" value="TreeGrafter"/>
</dbReference>
<dbReference type="Gene3D" id="1.25.10.10">
    <property type="entry name" value="Leucine-rich Repeat Variant"/>
    <property type="match status" value="2"/>
</dbReference>
<evidence type="ECO:0000256" key="2">
    <source>
        <dbReference type="ARBA" id="ARBA00010559"/>
    </source>
</evidence>
<dbReference type="PANTHER" id="PTHR13457:SF1">
    <property type="entry name" value="HEAT REPEAT-CONTAINING PROTEIN 1"/>
    <property type="match status" value="1"/>
</dbReference>
<dbReference type="GO" id="GO:0030686">
    <property type="term" value="C:90S preribosome"/>
    <property type="evidence" value="ECO:0007669"/>
    <property type="project" value="TreeGrafter"/>
</dbReference>
<dbReference type="OrthoDB" id="31183at2759"/>
<evidence type="ECO:0000256" key="5">
    <source>
        <dbReference type="ARBA" id="ARBA00023242"/>
    </source>
</evidence>
<dbReference type="Pfam" id="PF12397">
    <property type="entry name" value="U3snoRNP10"/>
    <property type="match status" value="1"/>
</dbReference>
<gene>
    <name evidence="8" type="ORF">GOP47_0004315</name>
</gene>
<evidence type="ECO:0000256" key="4">
    <source>
        <dbReference type="ARBA" id="ARBA00022552"/>
    </source>
</evidence>
<comment type="caution">
    <text evidence="8">The sequence shown here is derived from an EMBL/GenBank/DDBJ whole genome shotgun (WGS) entry which is preliminary data.</text>
</comment>
<dbReference type="InterPro" id="IPR022125">
    <property type="entry name" value="U3snoRNP10_N"/>
</dbReference>
<accession>A0A9D4V920</accession>
<name>A0A9D4V920_ADICA</name>
<dbReference type="Pfam" id="PF23243">
    <property type="entry name" value="HEAT_HEATR1"/>
    <property type="match status" value="1"/>
</dbReference>
<evidence type="ECO:0000256" key="3">
    <source>
        <dbReference type="ARBA" id="ARBA00022517"/>
    </source>
</evidence>
<dbReference type="InterPro" id="IPR056473">
    <property type="entry name" value="HEAT_Utp10/HEAT1"/>
</dbReference>
<dbReference type="GO" id="GO:0045943">
    <property type="term" value="P:positive regulation of transcription by RNA polymerase I"/>
    <property type="evidence" value="ECO:0007669"/>
    <property type="project" value="TreeGrafter"/>
</dbReference>
<dbReference type="Pfam" id="PF24477">
    <property type="entry name" value="ARM_At3g06530"/>
    <property type="match status" value="1"/>
</dbReference>
<dbReference type="Pfam" id="PF08146">
    <property type="entry name" value="BP28CT"/>
    <property type="match status" value="1"/>
</dbReference>
<feature type="domain" description="BP28 C-terminal" evidence="7">
    <location>
        <begin position="1827"/>
        <end position="1999"/>
    </location>
</feature>
<evidence type="ECO:0000313" key="8">
    <source>
        <dbReference type="EMBL" id="KAI5081132.1"/>
    </source>
</evidence>
<reference evidence="8" key="1">
    <citation type="submission" date="2021-01" db="EMBL/GenBank/DDBJ databases">
        <title>Adiantum capillus-veneris genome.</title>
        <authorList>
            <person name="Fang Y."/>
            <person name="Liao Q."/>
        </authorList>
    </citation>
    <scope>NUCLEOTIDE SEQUENCE</scope>
    <source>
        <strain evidence="8">H3</strain>
        <tissue evidence="8">Leaf</tissue>
    </source>
</reference>
<dbReference type="GO" id="GO:0034455">
    <property type="term" value="C:t-UTP complex"/>
    <property type="evidence" value="ECO:0007669"/>
    <property type="project" value="TreeGrafter"/>
</dbReference>
<comment type="subcellular location">
    <subcellularLocation>
        <location evidence="1">Nucleus</location>
        <location evidence="1">Nucleolus</location>
    </subcellularLocation>
</comment>